<dbReference type="AlphaFoldDB" id="A0A2T4BSX5"/>
<dbReference type="OrthoDB" id="4964892at2759"/>
<dbReference type="Proteomes" id="UP000240760">
    <property type="component" value="Unassembled WGS sequence"/>
</dbReference>
<dbReference type="EMBL" id="KZ679141">
    <property type="protein sequence ID" value="PTB72417.1"/>
    <property type="molecule type" value="Genomic_DNA"/>
</dbReference>
<evidence type="ECO:0000313" key="1">
    <source>
        <dbReference type="EMBL" id="PTB72417.1"/>
    </source>
</evidence>
<organism evidence="1 2">
    <name type="scientific">Trichoderma longibrachiatum ATCC 18648</name>
    <dbReference type="NCBI Taxonomy" id="983965"/>
    <lineage>
        <taxon>Eukaryota</taxon>
        <taxon>Fungi</taxon>
        <taxon>Dikarya</taxon>
        <taxon>Ascomycota</taxon>
        <taxon>Pezizomycotina</taxon>
        <taxon>Sordariomycetes</taxon>
        <taxon>Hypocreomycetidae</taxon>
        <taxon>Hypocreales</taxon>
        <taxon>Hypocreaceae</taxon>
        <taxon>Trichoderma</taxon>
    </lineage>
</organism>
<protein>
    <submittedName>
        <fullName evidence="1">Uncharacterized protein</fullName>
    </submittedName>
</protein>
<keyword evidence="2" id="KW-1185">Reference proteome</keyword>
<gene>
    <name evidence="1" type="ORF">M440DRAFT_1394752</name>
</gene>
<name>A0A2T4BSX5_TRILO</name>
<evidence type="ECO:0000313" key="2">
    <source>
        <dbReference type="Proteomes" id="UP000240760"/>
    </source>
</evidence>
<sequence length="133" mass="15462">MSKEVPSKSHNFALRLVQLIGAVGPRSGQPAPTLKSRWIPVAAADDFKPGEARLGRLGCIVAQYIQLRRTTFSIRDSRQIAAMAELVYHNGHYHHVSHRDRHRPRRNDDWSLVKFWDEVLYNIGDLYYKVRRR</sequence>
<reference evidence="1 2" key="1">
    <citation type="submission" date="2016-07" db="EMBL/GenBank/DDBJ databases">
        <title>Multiple horizontal gene transfer events from other fungi enriched the ability of initially mycotrophic Trichoderma (Ascomycota) to feed on dead plant biomass.</title>
        <authorList>
            <consortium name="DOE Joint Genome Institute"/>
            <person name="Aerts A."/>
            <person name="Atanasova L."/>
            <person name="Chenthamara K."/>
            <person name="Zhang J."/>
            <person name="Grujic M."/>
            <person name="Henrissat B."/>
            <person name="Kuo A."/>
            <person name="Salamov A."/>
            <person name="Lipzen A."/>
            <person name="Labutti K."/>
            <person name="Barry K."/>
            <person name="Miao Y."/>
            <person name="Rahimi M.J."/>
            <person name="Shen Q."/>
            <person name="Grigoriev I.V."/>
            <person name="Kubicek C.P."/>
            <person name="Druzhinina I.S."/>
        </authorList>
    </citation>
    <scope>NUCLEOTIDE SEQUENCE [LARGE SCALE GENOMIC DNA]</scope>
    <source>
        <strain evidence="1 2">ATCC 18648</strain>
    </source>
</reference>
<proteinExistence type="predicted"/>
<accession>A0A2T4BSX5</accession>